<feature type="region of interest" description="Disordered" evidence="1">
    <location>
        <begin position="1"/>
        <end position="158"/>
    </location>
</feature>
<proteinExistence type="predicted"/>
<dbReference type="Proteomes" id="UP000239757">
    <property type="component" value="Unassembled WGS sequence"/>
</dbReference>
<dbReference type="PANTHER" id="PTHR37218:SF2">
    <property type="entry name" value="COILED-COIL PROTEIN"/>
    <property type="match status" value="1"/>
</dbReference>
<dbReference type="AlphaFoldDB" id="A0A2P5VS92"/>
<gene>
    <name evidence="2" type="ORF">GOBAR_AA39044</name>
</gene>
<evidence type="ECO:0000313" key="3">
    <source>
        <dbReference type="Proteomes" id="UP000239757"/>
    </source>
</evidence>
<evidence type="ECO:0000313" key="2">
    <source>
        <dbReference type="EMBL" id="PPR81670.1"/>
    </source>
</evidence>
<sequence>MGGKGRRRREKNYRAAHGRPARLPPPPDASQVEALPSKLRKIMSFTTDSPHGEHKAEEGNAEKKKNRAVNEIKLKANEVKDGGNDKHLKISQDSDSGEGTMRNSKGGKKNKKRKRNQVTDLRFEATADKLASSSKRRERKKYFEAKKKKHKSARTEENLEFPGREHVKFGDVVEAPPKLVTVPKLSTSMSDHPVVDSELNFVKDNGSTALLDASKERLRLQAIEAYRNRKGWSSRPGGPQLPPVTA</sequence>
<accession>A0A2P5VS92</accession>
<dbReference type="PANTHER" id="PTHR37218">
    <property type="entry name" value="COILED-COIL PROTEIN"/>
    <property type="match status" value="1"/>
</dbReference>
<protein>
    <submittedName>
        <fullName evidence="2">Uncharacterized protein</fullName>
    </submittedName>
</protein>
<dbReference type="EMBL" id="KZ671208">
    <property type="protein sequence ID" value="PPR81670.1"/>
    <property type="molecule type" value="Genomic_DNA"/>
</dbReference>
<feature type="compositionally biased region" description="Basic residues" evidence="1">
    <location>
        <begin position="105"/>
        <end position="116"/>
    </location>
</feature>
<dbReference type="OrthoDB" id="673745at2759"/>
<feature type="compositionally biased region" description="Basic and acidic residues" evidence="1">
    <location>
        <begin position="50"/>
        <end position="92"/>
    </location>
</feature>
<organism evidence="2 3">
    <name type="scientific">Gossypium barbadense</name>
    <name type="common">Sea Island cotton</name>
    <name type="synonym">Hibiscus barbadensis</name>
    <dbReference type="NCBI Taxonomy" id="3634"/>
    <lineage>
        <taxon>Eukaryota</taxon>
        <taxon>Viridiplantae</taxon>
        <taxon>Streptophyta</taxon>
        <taxon>Embryophyta</taxon>
        <taxon>Tracheophyta</taxon>
        <taxon>Spermatophyta</taxon>
        <taxon>Magnoliopsida</taxon>
        <taxon>eudicotyledons</taxon>
        <taxon>Gunneridae</taxon>
        <taxon>Pentapetalae</taxon>
        <taxon>rosids</taxon>
        <taxon>malvids</taxon>
        <taxon>Malvales</taxon>
        <taxon>Malvaceae</taxon>
        <taxon>Malvoideae</taxon>
        <taxon>Gossypium</taxon>
    </lineage>
</organism>
<feature type="compositionally biased region" description="Basic residues" evidence="1">
    <location>
        <begin position="1"/>
        <end position="20"/>
    </location>
</feature>
<evidence type="ECO:0000256" key="1">
    <source>
        <dbReference type="SAM" id="MobiDB-lite"/>
    </source>
</evidence>
<reference evidence="2 3" key="1">
    <citation type="submission" date="2015-01" db="EMBL/GenBank/DDBJ databases">
        <title>Genome of allotetraploid Gossypium barbadense reveals genomic plasticity and fiber elongation in cotton evolution.</title>
        <authorList>
            <person name="Chen X."/>
            <person name="Liu X."/>
            <person name="Zhao B."/>
            <person name="Zheng H."/>
            <person name="Hu Y."/>
            <person name="Lu G."/>
            <person name="Yang C."/>
            <person name="Chen J."/>
            <person name="Shan C."/>
            <person name="Zhang L."/>
            <person name="Zhou Y."/>
            <person name="Wang L."/>
            <person name="Guo W."/>
            <person name="Bai Y."/>
            <person name="Ruan J."/>
            <person name="Shangguan X."/>
            <person name="Mao Y."/>
            <person name="Jiang J."/>
            <person name="Zhu Y."/>
            <person name="Lei J."/>
            <person name="Kang H."/>
            <person name="Chen S."/>
            <person name="He X."/>
            <person name="Wang R."/>
            <person name="Wang Y."/>
            <person name="Chen J."/>
            <person name="Wang L."/>
            <person name="Yu S."/>
            <person name="Wang B."/>
            <person name="Wei J."/>
            <person name="Song S."/>
            <person name="Lu X."/>
            <person name="Gao Z."/>
            <person name="Gu W."/>
            <person name="Deng X."/>
            <person name="Ma D."/>
            <person name="Wang S."/>
            <person name="Liang W."/>
            <person name="Fang L."/>
            <person name="Cai C."/>
            <person name="Zhu X."/>
            <person name="Zhou B."/>
            <person name="Zhang Y."/>
            <person name="Chen Z."/>
            <person name="Xu S."/>
            <person name="Zhu R."/>
            <person name="Wang S."/>
            <person name="Zhang T."/>
            <person name="Zhao G."/>
        </authorList>
    </citation>
    <scope>NUCLEOTIDE SEQUENCE [LARGE SCALE GENOMIC DNA]</scope>
    <source>
        <strain evidence="3">cv. Xinhai21</strain>
        <tissue evidence="2">Leaf</tissue>
    </source>
</reference>
<feature type="compositionally biased region" description="Basic residues" evidence="1">
    <location>
        <begin position="134"/>
        <end position="152"/>
    </location>
</feature>
<name>A0A2P5VS92_GOSBA</name>